<proteinExistence type="predicted"/>
<organism evidence="1 2">
    <name type="scientific">Scytonema hofmannii PCC 7110</name>
    <dbReference type="NCBI Taxonomy" id="128403"/>
    <lineage>
        <taxon>Bacteria</taxon>
        <taxon>Bacillati</taxon>
        <taxon>Cyanobacteriota</taxon>
        <taxon>Cyanophyceae</taxon>
        <taxon>Nostocales</taxon>
        <taxon>Scytonemataceae</taxon>
        <taxon>Scytonema</taxon>
    </lineage>
</organism>
<accession>A0A139X063</accession>
<reference evidence="1 2" key="1">
    <citation type="journal article" date="2013" name="Genome Biol. Evol.">
        <title>Genomes of Stigonematalean cyanobacteria (subsection V) and the evolution of oxygenic photosynthesis from prokaryotes to plastids.</title>
        <authorList>
            <person name="Dagan T."/>
            <person name="Roettger M."/>
            <person name="Stucken K."/>
            <person name="Landan G."/>
            <person name="Koch R."/>
            <person name="Major P."/>
            <person name="Gould S.B."/>
            <person name="Goremykin V.V."/>
            <person name="Rippka R."/>
            <person name="Tandeau de Marsac N."/>
            <person name="Gugger M."/>
            <person name="Lockhart P.J."/>
            <person name="Allen J.F."/>
            <person name="Brune I."/>
            <person name="Maus I."/>
            <person name="Puhler A."/>
            <person name="Martin W.F."/>
        </authorList>
    </citation>
    <scope>NUCLEOTIDE SEQUENCE [LARGE SCALE GENOMIC DNA]</scope>
    <source>
        <strain evidence="1 2">PCC 7110</strain>
    </source>
</reference>
<keyword evidence="2" id="KW-1185">Reference proteome</keyword>
<name>A0A139X063_9CYAN</name>
<evidence type="ECO:0000313" key="1">
    <source>
        <dbReference type="EMBL" id="KYC38095.1"/>
    </source>
</evidence>
<dbReference type="Proteomes" id="UP000076925">
    <property type="component" value="Unassembled WGS sequence"/>
</dbReference>
<sequence length="68" mass="7781">MRSVQLAPLWERVPPPWWYRVSLDGKTGFLCNSVEDFINAIARLGNINRRDCCAHVDQNFSVKSMVDG</sequence>
<gene>
    <name evidence="1" type="ORF">WA1_37730</name>
</gene>
<protein>
    <submittedName>
        <fullName evidence="1">Uncharacterized protein</fullName>
    </submittedName>
</protein>
<dbReference type="RefSeq" id="WP_017749840.1">
    <property type="nucleotide sequence ID" value="NZ_KQ976354.1"/>
</dbReference>
<dbReference type="STRING" id="128403.WA1_37730"/>
<evidence type="ECO:0000313" key="2">
    <source>
        <dbReference type="Proteomes" id="UP000076925"/>
    </source>
</evidence>
<dbReference type="EMBL" id="ANNX02000042">
    <property type="protein sequence ID" value="KYC38095.1"/>
    <property type="molecule type" value="Genomic_DNA"/>
</dbReference>
<comment type="caution">
    <text evidence="1">The sequence shown here is derived from an EMBL/GenBank/DDBJ whole genome shotgun (WGS) entry which is preliminary data.</text>
</comment>
<dbReference type="AlphaFoldDB" id="A0A139X063"/>